<dbReference type="Proteomes" id="UP001201812">
    <property type="component" value="Unassembled WGS sequence"/>
</dbReference>
<evidence type="ECO:0000313" key="2">
    <source>
        <dbReference type="EMBL" id="KAI1699680.1"/>
    </source>
</evidence>
<keyword evidence="3" id="KW-1185">Reference proteome</keyword>
<feature type="signal peptide" evidence="1">
    <location>
        <begin position="1"/>
        <end position="19"/>
    </location>
</feature>
<evidence type="ECO:0000313" key="3">
    <source>
        <dbReference type="Proteomes" id="UP001201812"/>
    </source>
</evidence>
<organism evidence="2 3">
    <name type="scientific">Ditylenchus destructor</name>
    <dbReference type="NCBI Taxonomy" id="166010"/>
    <lineage>
        <taxon>Eukaryota</taxon>
        <taxon>Metazoa</taxon>
        <taxon>Ecdysozoa</taxon>
        <taxon>Nematoda</taxon>
        <taxon>Chromadorea</taxon>
        <taxon>Rhabditida</taxon>
        <taxon>Tylenchina</taxon>
        <taxon>Tylenchomorpha</taxon>
        <taxon>Sphaerularioidea</taxon>
        <taxon>Anguinidae</taxon>
        <taxon>Anguininae</taxon>
        <taxon>Ditylenchus</taxon>
    </lineage>
</organism>
<evidence type="ECO:0000256" key="1">
    <source>
        <dbReference type="SAM" id="SignalP"/>
    </source>
</evidence>
<accession>A0AAD4QZE0</accession>
<dbReference type="AlphaFoldDB" id="A0AAD4QZE0"/>
<feature type="chain" id="PRO_5042245547" evidence="1">
    <location>
        <begin position="20"/>
        <end position="156"/>
    </location>
</feature>
<name>A0AAD4QZE0_9BILA</name>
<comment type="caution">
    <text evidence="2">The sequence shown here is derived from an EMBL/GenBank/DDBJ whole genome shotgun (WGS) entry which is preliminary data.</text>
</comment>
<gene>
    <name evidence="2" type="ORF">DdX_17172</name>
</gene>
<keyword evidence="1" id="KW-0732">Signal</keyword>
<proteinExistence type="predicted"/>
<sequence length="156" mass="18175">MLVFVIFLLLYCIVSLSNAALYSNPWSYSPWCANLGNFSSTYAAPINPYYYGYNPYANLVANWNNDDFAQRILRAGQNIQNGNYGWRNGMWLPINQIVKDYYGNNRDTTYGSNVYRNAYGNGSYRDVYRTPEYRRAASDFDLRYLQRNNVPGLPRF</sequence>
<dbReference type="EMBL" id="JAKKPZ010000171">
    <property type="protein sequence ID" value="KAI1699680.1"/>
    <property type="molecule type" value="Genomic_DNA"/>
</dbReference>
<reference evidence="2" key="1">
    <citation type="submission" date="2022-01" db="EMBL/GenBank/DDBJ databases">
        <title>Genome Sequence Resource for Two Populations of Ditylenchus destructor, the Migratory Endoparasitic Phytonematode.</title>
        <authorList>
            <person name="Zhang H."/>
            <person name="Lin R."/>
            <person name="Xie B."/>
        </authorList>
    </citation>
    <scope>NUCLEOTIDE SEQUENCE</scope>
    <source>
        <strain evidence="2">BazhouSP</strain>
    </source>
</reference>
<protein>
    <submittedName>
        <fullName evidence="2">Uncharacterized protein</fullName>
    </submittedName>
</protein>